<dbReference type="Gene3D" id="1.25.10.10">
    <property type="entry name" value="Leucine-rich Repeat Variant"/>
    <property type="match status" value="1"/>
</dbReference>
<dbReference type="SMART" id="SM00567">
    <property type="entry name" value="EZ_HEAT"/>
    <property type="match status" value="3"/>
</dbReference>
<name>A0ABT8MDK4_9EURY</name>
<dbReference type="SUPFAM" id="SSF48371">
    <property type="entry name" value="ARM repeat"/>
    <property type="match status" value="1"/>
</dbReference>
<dbReference type="Pfam" id="PF13646">
    <property type="entry name" value="HEAT_2"/>
    <property type="match status" value="2"/>
</dbReference>
<gene>
    <name evidence="2" type="ORF">FGU65_14210</name>
</gene>
<dbReference type="Proteomes" id="UP001168338">
    <property type="component" value="Unassembled WGS sequence"/>
</dbReference>
<dbReference type="InterPro" id="IPR016024">
    <property type="entry name" value="ARM-type_fold"/>
</dbReference>
<protein>
    <submittedName>
        <fullName evidence="2">HEAT repeat domain-containing protein</fullName>
    </submittedName>
</protein>
<dbReference type="PANTHER" id="PTHR12697:SF5">
    <property type="entry name" value="DEOXYHYPUSINE HYDROXYLASE"/>
    <property type="match status" value="1"/>
</dbReference>
<evidence type="ECO:0000313" key="2">
    <source>
        <dbReference type="EMBL" id="MDN7026023.1"/>
    </source>
</evidence>
<dbReference type="PANTHER" id="PTHR12697">
    <property type="entry name" value="PBS LYASE HEAT-LIKE PROTEIN"/>
    <property type="match status" value="1"/>
</dbReference>
<organism evidence="2 3">
    <name type="scientific">Methanoculleus frigidifontis</name>
    <dbReference type="NCBI Taxonomy" id="2584085"/>
    <lineage>
        <taxon>Archaea</taxon>
        <taxon>Methanobacteriati</taxon>
        <taxon>Methanobacteriota</taxon>
        <taxon>Stenosarchaea group</taxon>
        <taxon>Methanomicrobia</taxon>
        <taxon>Methanomicrobiales</taxon>
        <taxon>Methanomicrobiaceae</taxon>
        <taxon>Methanoculleus</taxon>
    </lineage>
</organism>
<dbReference type="InterPro" id="IPR011989">
    <property type="entry name" value="ARM-like"/>
</dbReference>
<accession>A0ABT8MDK4</accession>
<comment type="caution">
    <text evidence="2">The sequence shown here is derived from an EMBL/GenBank/DDBJ whole genome shotgun (WGS) entry which is preliminary data.</text>
</comment>
<sequence>MNGNNAGVRAAESANRAGKMPKCPANGALQAAGAHEQRTTEISFRLAHDAANHICRCSLSTGMSPSPEEPGESCWDWREAFPDPGGDPVAFFIARLGDDDPKIRWKAAWALGSLKDARAVDPLIALLDFSRPYASGEDAFTLHMVAAWALGRLRDPRAVEPLIGALSSACDDFVWIAAWALGEIGDVRAVAPLREALRRGGFECVWVPGRSSPPEEFLDRAEFAVLDCITRMTFHPSETPIERALEKLGAVPEQATNPA</sequence>
<reference evidence="2" key="1">
    <citation type="submission" date="2019-05" db="EMBL/GenBank/DDBJ databases">
        <title>Methanoculleus sp. FWC-SCC1, a methanogenic archaeon isolated from deep marine cold seep.</title>
        <authorList>
            <person name="Chen Y.-W."/>
            <person name="Chen S.-C."/>
            <person name="Teng N.-H."/>
            <person name="Lai M.-C."/>
        </authorList>
    </citation>
    <scope>NUCLEOTIDE SEQUENCE</scope>
    <source>
        <strain evidence="2">FWC-SCC1</strain>
    </source>
</reference>
<feature type="region of interest" description="Disordered" evidence="1">
    <location>
        <begin position="1"/>
        <end position="22"/>
    </location>
</feature>
<dbReference type="EMBL" id="VCYH01000013">
    <property type="protein sequence ID" value="MDN7026023.1"/>
    <property type="molecule type" value="Genomic_DNA"/>
</dbReference>
<evidence type="ECO:0000256" key="1">
    <source>
        <dbReference type="SAM" id="MobiDB-lite"/>
    </source>
</evidence>
<proteinExistence type="predicted"/>
<dbReference type="InterPro" id="IPR004155">
    <property type="entry name" value="PBS_lyase_HEAT"/>
</dbReference>
<keyword evidence="3" id="KW-1185">Reference proteome</keyword>
<evidence type="ECO:0000313" key="3">
    <source>
        <dbReference type="Proteomes" id="UP001168338"/>
    </source>
</evidence>